<feature type="transmembrane region" description="Helical" evidence="2">
    <location>
        <begin position="157"/>
        <end position="179"/>
    </location>
</feature>
<feature type="compositionally biased region" description="Polar residues" evidence="1">
    <location>
        <begin position="73"/>
        <end position="91"/>
    </location>
</feature>
<name>A0A151I1G6_9HYME</name>
<keyword evidence="2" id="KW-0472">Membrane</keyword>
<keyword evidence="2" id="KW-1133">Transmembrane helix</keyword>
<evidence type="ECO:0000259" key="3">
    <source>
        <dbReference type="Pfam" id="PF10601"/>
    </source>
</evidence>
<proteinExistence type="predicted"/>
<accession>A0A151I1G6</accession>
<dbReference type="EMBL" id="KQ976572">
    <property type="protein sequence ID" value="KYM80412.1"/>
    <property type="molecule type" value="Genomic_DNA"/>
</dbReference>
<evidence type="ECO:0000256" key="1">
    <source>
        <dbReference type="SAM" id="MobiDB-lite"/>
    </source>
</evidence>
<feature type="compositionally biased region" description="Polar residues" evidence="1">
    <location>
        <begin position="1"/>
        <end position="12"/>
    </location>
</feature>
<feature type="region of interest" description="Disordered" evidence="1">
    <location>
        <begin position="71"/>
        <end position="91"/>
    </location>
</feature>
<reference evidence="4 5" key="1">
    <citation type="submission" date="2015-09" db="EMBL/GenBank/DDBJ databases">
        <title>Atta colombica WGS genome.</title>
        <authorList>
            <person name="Nygaard S."/>
            <person name="Hu H."/>
            <person name="Boomsma J."/>
            <person name="Zhang G."/>
        </authorList>
    </citation>
    <scope>NUCLEOTIDE SEQUENCE [LARGE SCALE GENOMIC DNA]</scope>
    <source>
        <strain evidence="4">Treedump-2</strain>
        <tissue evidence="4">Whole body</tissue>
    </source>
</reference>
<evidence type="ECO:0000313" key="5">
    <source>
        <dbReference type="Proteomes" id="UP000078540"/>
    </source>
</evidence>
<dbReference type="AlphaFoldDB" id="A0A151I1G6"/>
<feature type="domain" description="LITAF" evidence="3">
    <location>
        <begin position="111"/>
        <end position="147"/>
    </location>
</feature>
<evidence type="ECO:0000256" key="2">
    <source>
        <dbReference type="SAM" id="Phobius"/>
    </source>
</evidence>
<feature type="region of interest" description="Disordered" evidence="1">
    <location>
        <begin position="1"/>
        <end position="31"/>
    </location>
</feature>
<gene>
    <name evidence="4" type="ORF">ALC53_09151</name>
</gene>
<protein>
    <recommendedName>
        <fullName evidence="3">LITAF domain-containing protein</fullName>
    </recommendedName>
</protein>
<evidence type="ECO:0000313" key="4">
    <source>
        <dbReference type="EMBL" id="KYM80412.1"/>
    </source>
</evidence>
<dbReference type="Proteomes" id="UP000078540">
    <property type="component" value="Unassembled WGS sequence"/>
</dbReference>
<organism evidence="4 5">
    <name type="scientific">Atta colombica</name>
    <dbReference type="NCBI Taxonomy" id="520822"/>
    <lineage>
        <taxon>Eukaryota</taxon>
        <taxon>Metazoa</taxon>
        <taxon>Ecdysozoa</taxon>
        <taxon>Arthropoda</taxon>
        <taxon>Hexapoda</taxon>
        <taxon>Insecta</taxon>
        <taxon>Pterygota</taxon>
        <taxon>Neoptera</taxon>
        <taxon>Endopterygota</taxon>
        <taxon>Hymenoptera</taxon>
        <taxon>Apocrita</taxon>
        <taxon>Aculeata</taxon>
        <taxon>Formicoidea</taxon>
        <taxon>Formicidae</taxon>
        <taxon>Myrmicinae</taxon>
        <taxon>Atta</taxon>
    </lineage>
</organism>
<dbReference type="STRING" id="520822.A0A151I1G6"/>
<dbReference type="InterPro" id="IPR006629">
    <property type="entry name" value="LITAF"/>
</dbReference>
<dbReference type="Pfam" id="PF10601">
    <property type="entry name" value="zf-LITAF-like"/>
    <property type="match status" value="1"/>
</dbReference>
<sequence length="211" mass="23471">MEKNFGFTNVQPSAPLPTAPPSYEEAIANTGGAPTHPPVLPTPYPPGNAPIQMPMPYNQPPNQTTMPMPSVYPGSSRSTSQPRFNAESNSVPRTQVRVIQQHVVLALGPNAVKMSCPTCHADIKTTTISDHQPSAHICCVILCLLGSRSIGNTLKIFIIDFLIFSFFQMLPLLMPAILYECFHECSSFLSKLQKLHWHVERLILFMFIHRF</sequence>
<keyword evidence="2" id="KW-0812">Transmembrane</keyword>
<keyword evidence="5" id="KW-1185">Reference proteome</keyword>